<name>A0AAX0H8V3_CAMFE</name>
<dbReference type="Proteomes" id="UP000093100">
    <property type="component" value="Unassembled WGS sequence"/>
</dbReference>
<dbReference type="AlphaFoldDB" id="A0AAX0H8V3"/>
<dbReference type="PRINTS" id="PR00313">
    <property type="entry name" value="CABNDNGRPT"/>
</dbReference>
<evidence type="ECO:0008006" key="3">
    <source>
        <dbReference type="Google" id="ProtNLM"/>
    </source>
</evidence>
<sequence length="746" mass="73933">ANAIVTANVATSMSLNINATKTAQSLTLNAAKLKDLVVTNKSVGGFTVKGDANSLDTLSNLNVTTDGGFKFDTIGGLAGVSTVTLSGTNDSSAVTLGTLGKEEATQGIALNASGLKAGLTVGNTSTKGSININLNAMSGDATLGTADSKTDNLTISANGVEGNFATGALTSAASTTVSLTNVKGTSTIASLTAATASLAIENTGNVTITSASTASAGDFSINANNASGLTTNAITAAKGAISINANGVSTITVGDLSAKSVTLNAGDASTSVKTGAISAESVNVDLSKVLGATTVGKITSDNIVYKASELSADTAGKIELSSKGTTQNFKADVTGSLGNDKIALTTTATTTSSVTLSGDLGVGNDTVEINKTAAVEALKSVNLSGLTNYASSETKLKAAVSDTLTFNGGSGTDNVEVSGTAITSLTITGDFGEGGTDKLTLGTSGTAITGADLAVTIDIKGVTNVDSTEINFTNGATDMSTNALTINGSNSNDQVTLKLLAATTKVKVDGDLGAGNDTFIFDKGNATVGNITDIDLIGLKGVEVGLNGGNANTAFNFGGYTGLTTFNATTGADNITLGDLTNTATIRLGSGDDKITTGALAANKTLTIDSGTGSDYINISASKVATAADAKEMVIISDAAANLKGDTIKFGSTIANAGSITATDQTFATDLKTTLKAALAAEVQNKLYLVNVTGNGNNDNGLYLIYSAVAADNDISTGDIIVKLSGVSTTDNLTFTANGSGELTIA</sequence>
<dbReference type="RefSeq" id="WP_414587037.1">
    <property type="nucleotide sequence ID" value="NZ_LFLK01000018.1"/>
</dbReference>
<dbReference type="EMBL" id="LFLK01000018">
    <property type="protein sequence ID" value="OCR89987.1"/>
    <property type="molecule type" value="Genomic_DNA"/>
</dbReference>
<feature type="non-terminal residue" evidence="1">
    <location>
        <position position="1"/>
    </location>
</feature>
<protein>
    <recommendedName>
        <fullName evidence="3">Cell surface protein</fullName>
    </recommendedName>
</protein>
<proteinExistence type="predicted"/>
<evidence type="ECO:0000313" key="2">
    <source>
        <dbReference type="Proteomes" id="UP000093100"/>
    </source>
</evidence>
<accession>A0AAX0H8V3</accession>
<organism evidence="1 2">
    <name type="scientific">Campylobacter fetus subsp. testudinum</name>
    <dbReference type="NCBI Taxonomy" id="1507806"/>
    <lineage>
        <taxon>Bacteria</taxon>
        <taxon>Pseudomonadati</taxon>
        <taxon>Campylobacterota</taxon>
        <taxon>Epsilonproteobacteria</taxon>
        <taxon>Campylobacterales</taxon>
        <taxon>Campylobacteraceae</taxon>
        <taxon>Campylobacter</taxon>
    </lineage>
</organism>
<gene>
    <name evidence="1" type="ORF">CFT12S02225_09005</name>
</gene>
<reference evidence="1 2" key="1">
    <citation type="journal article" date="2016" name="Genome Biol. Evol.">
        <title>Comparative Genomics of Campylobacter fetus from Reptiles and Mammals Reveals Divergent Evolution in Host-Associated Lineages.</title>
        <authorList>
            <person name="Gilbert M.J."/>
            <person name="Miller W.G."/>
            <person name="Yee E."/>
            <person name="Zomer A.L."/>
            <person name="van der Graaf-van Bloois L."/>
            <person name="Fitzgerald C."/>
            <person name="Forbes K.J."/>
            <person name="Meric G."/>
            <person name="Sheppard S.K."/>
            <person name="Wagenaar J.A."/>
            <person name="Duim B."/>
        </authorList>
    </citation>
    <scope>NUCLEOTIDE SEQUENCE [LARGE SCALE GENOMIC DNA]</scope>
    <source>
        <strain evidence="1 2">12S02225-3</strain>
    </source>
</reference>
<comment type="caution">
    <text evidence="1">The sequence shown here is derived from an EMBL/GenBank/DDBJ whole genome shotgun (WGS) entry which is preliminary data.</text>
</comment>
<evidence type="ECO:0000313" key="1">
    <source>
        <dbReference type="EMBL" id="OCR89987.1"/>
    </source>
</evidence>